<name>A0ABP5DW11_9PSEU</name>
<dbReference type="InterPro" id="IPR043148">
    <property type="entry name" value="TagF_C"/>
</dbReference>
<protein>
    <submittedName>
        <fullName evidence="1">Uncharacterized protein</fullName>
    </submittedName>
</protein>
<keyword evidence="2" id="KW-1185">Reference proteome</keyword>
<accession>A0ABP5DW11</accession>
<dbReference type="SUPFAM" id="SSF53756">
    <property type="entry name" value="UDP-Glycosyltransferase/glycogen phosphorylase"/>
    <property type="match status" value="1"/>
</dbReference>
<proteinExistence type="predicted"/>
<reference evidence="2" key="1">
    <citation type="journal article" date="2019" name="Int. J. Syst. Evol. Microbiol.">
        <title>The Global Catalogue of Microorganisms (GCM) 10K type strain sequencing project: providing services to taxonomists for standard genome sequencing and annotation.</title>
        <authorList>
            <consortium name="The Broad Institute Genomics Platform"/>
            <consortium name="The Broad Institute Genome Sequencing Center for Infectious Disease"/>
            <person name="Wu L."/>
            <person name="Ma J."/>
        </authorList>
    </citation>
    <scope>NUCLEOTIDE SEQUENCE [LARGE SCALE GENOMIC DNA]</scope>
    <source>
        <strain evidence="2">JCM 14545</strain>
    </source>
</reference>
<evidence type="ECO:0000313" key="2">
    <source>
        <dbReference type="Proteomes" id="UP001501116"/>
    </source>
</evidence>
<sequence>MFGLSSPWIMHEGEVVPAHIVLSHGEQLDRLRLAVPEAAEFAVVAGDPSLDRLIASKPLRETYRQGFGLTSAQRLVLVSSTWGENSLYGTDPELIRRLAHALPIDSYRIAVALHPNVHEGHSRWQVARWLNACTRAGVLVLPHEDLWRQAILASDVVLGDHGSVTFYAAAAGKPVLLAAAPHADLDPRSPVHQLVTTAPRFDPAADAGQQFDRAVAGHDPARYLPITELATDLPGKAATALRELCYRALDLAPPAHPAPLHVLPVPELPIPLPRAQLTRAEAVRRTEKALVVRIARHAVDTLYDPTWSAEPAQLVVHVGEPDATLLELADVVVHDNPRDAGRWLTETLHALPGCTIAAAGLPDGSWLAGDTTALVKITAVQGDPHALASVVGELRTEPGAPFPDEVTVTTDSGATVASARFTRLR</sequence>
<organism evidence="1 2">
    <name type="scientific">Amycolatopsis minnesotensis</name>
    <dbReference type="NCBI Taxonomy" id="337894"/>
    <lineage>
        <taxon>Bacteria</taxon>
        <taxon>Bacillati</taxon>
        <taxon>Actinomycetota</taxon>
        <taxon>Actinomycetes</taxon>
        <taxon>Pseudonocardiales</taxon>
        <taxon>Pseudonocardiaceae</taxon>
        <taxon>Amycolatopsis</taxon>
    </lineage>
</organism>
<comment type="caution">
    <text evidence="1">The sequence shown here is derived from an EMBL/GenBank/DDBJ whole genome shotgun (WGS) entry which is preliminary data.</text>
</comment>
<dbReference type="Gene3D" id="3.40.50.12580">
    <property type="match status" value="1"/>
</dbReference>
<gene>
    <name evidence="1" type="ORF">GCM10009754_76690</name>
</gene>
<dbReference type="EMBL" id="BAAANN010000046">
    <property type="protein sequence ID" value="GAA1987295.1"/>
    <property type="molecule type" value="Genomic_DNA"/>
</dbReference>
<evidence type="ECO:0000313" key="1">
    <source>
        <dbReference type="EMBL" id="GAA1987295.1"/>
    </source>
</evidence>
<dbReference type="Proteomes" id="UP001501116">
    <property type="component" value="Unassembled WGS sequence"/>
</dbReference>